<dbReference type="EMBL" id="HBUF01569534">
    <property type="protein sequence ID" value="CAG6765925.1"/>
    <property type="molecule type" value="Transcribed_RNA"/>
</dbReference>
<keyword evidence="1" id="KW-1133">Transmembrane helix</keyword>
<feature type="chain" id="PRO_5034426181" evidence="2">
    <location>
        <begin position="18"/>
        <end position="109"/>
    </location>
</feature>
<keyword evidence="2" id="KW-0732">Signal</keyword>
<protein>
    <submittedName>
        <fullName evidence="3">Uncharacterized protein</fullName>
    </submittedName>
</protein>
<keyword evidence="1" id="KW-0472">Membrane</keyword>
<evidence type="ECO:0000256" key="2">
    <source>
        <dbReference type="SAM" id="SignalP"/>
    </source>
</evidence>
<organism evidence="3">
    <name type="scientific">Cacopsylla melanoneura</name>
    <dbReference type="NCBI Taxonomy" id="428564"/>
    <lineage>
        <taxon>Eukaryota</taxon>
        <taxon>Metazoa</taxon>
        <taxon>Ecdysozoa</taxon>
        <taxon>Arthropoda</taxon>
        <taxon>Hexapoda</taxon>
        <taxon>Insecta</taxon>
        <taxon>Pterygota</taxon>
        <taxon>Neoptera</taxon>
        <taxon>Paraneoptera</taxon>
        <taxon>Hemiptera</taxon>
        <taxon>Sternorrhyncha</taxon>
        <taxon>Psylloidea</taxon>
        <taxon>Psyllidae</taxon>
        <taxon>Psyllinae</taxon>
        <taxon>Cacopsylla</taxon>
    </lineage>
</organism>
<evidence type="ECO:0000256" key="1">
    <source>
        <dbReference type="SAM" id="Phobius"/>
    </source>
</evidence>
<name>A0A8D9AJ18_9HEMI</name>
<dbReference type="AlphaFoldDB" id="A0A8D9AJ18"/>
<sequence length="109" mass="12178">MLCSSSVLLIFWEGSTSVVTRGAHNLEVGGSRSRQKLLKHIIILRTPDTTQENDKVPSRLCLLSVVTLIFHHNTISIIKKKCLIVLCIVYGVWCMVCVVYCVCVIVYGL</sequence>
<evidence type="ECO:0000313" key="3">
    <source>
        <dbReference type="EMBL" id="CAG6765925.1"/>
    </source>
</evidence>
<reference evidence="3" key="1">
    <citation type="submission" date="2021-05" db="EMBL/GenBank/DDBJ databases">
        <authorList>
            <person name="Alioto T."/>
            <person name="Alioto T."/>
            <person name="Gomez Garrido J."/>
        </authorList>
    </citation>
    <scope>NUCLEOTIDE SEQUENCE</scope>
</reference>
<feature type="signal peptide" evidence="2">
    <location>
        <begin position="1"/>
        <end position="17"/>
    </location>
</feature>
<keyword evidence="1" id="KW-0812">Transmembrane</keyword>
<proteinExistence type="predicted"/>
<feature type="transmembrane region" description="Helical" evidence="1">
    <location>
        <begin position="82"/>
        <end position="107"/>
    </location>
</feature>
<accession>A0A8D9AJ18</accession>